<keyword evidence="1" id="KW-0472">Membrane</keyword>
<evidence type="ECO:0000256" key="1">
    <source>
        <dbReference type="SAM" id="Phobius"/>
    </source>
</evidence>
<keyword evidence="1" id="KW-0812">Transmembrane</keyword>
<proteinExistence type="predicted"/>
<organism evidence="2">
    <name type="scientific">Cacopsylla melanoneura</name>
    <dbReference type="NCBI Taxonomy" id="428564"/>
    <lineage>
        <taxon>Eukaryota</taxon>
        <taxon>Metazoa</taxon>
        <taxon>Ecdysozoa</taxon>
        <taxon>Arthropoda</taxon>
        <taxon>Hexapoda</taxon>
        <taxon>Insecta</taxon>
        <taxon>Pterygota</taxon>
        <taxon>Neoptera</taxon>
        <taxon>Paraneoptera</taxon>
        <taxon>Hemiptera</taxon>
        <taxon>Sternorrhyncha</taxon>
        <taxon>Psylloidea</taxon>
        <taxon>Psyllidae</taxon>
        <taxon>Psyllinae</taxon>
        <taxon>Cacopsylla</taxon>
    </lineage>
</organism>
<sequence>MNLKLGISGNINLYCTILFYPYRVTCNSIRRQPERRWQGRQGFKKKNPIIYTYTISNRSRTSSILLFFGLLLFFGMMFTPDLFMFKLTKTCFLFMKLIILYRKHIEKTPLEKTNSISYVKSLRPLTTNLI</sequence>
<keyword evidence="1" id="KW-1133">Transmembrane helix</keyword>
<name>A0A8D8U7Z1_9HEMI</name>
<reference evidence="2" key="1">
    <citation type="submission" date="2021-05" db="EMBL/GenBank/DDBJ databases">
        <authorList>
            <person name="Alioto T."/>
            <person name="Alioto T."/>
            <person name="Gomez Garrido J."/>
        </authorList>
    </citation>
    <scope>NUCLEOTIDE SEQUENCE</scope>
</reference>
<dbReference type="EMBL" id="HBUF01334483">
    <property type="protein sequence ID" value="CAG6697737.1"/>
    <property type="molecule type" value="Transcribed_RNA"/>
</dbReference>
<accession>A0A8D8U7Z1</accession>
<dbReference type="AlphaFoldDB" id="A0A8D8U7Z1"/>
<feature type="transmembrane region" description="Helical" evidence="1">
    <location>
        <begin position="64"/>
        <end position="85"/>
    </location>
</feature>
<protein>
    <submittedName>
        <fullName evidence="2">Uncharacterized protein</fullName>
    </submittedName>
</protein>
<evidence type="ECO:0000313" key="2">
    <source>
        <dbReference type="EMBL" id="CAG6697737.1"/>
    </source>
</evidence>